<protein>
    <recommendedName>
        <fullName evidence="1">Flavodoxin-like domain-containing protein</fullName>
    </recommendedName>
</protein>
<dbReference type="GO" id="GO:0010181">
    <property type="term" value="F:FMN binding"/>
    <property type="evidence" value="ECO:0007669"/>
    <property type="project" value="InterPro"/>
</dbReference>
<dbReference type="EMBL" id="AZDY01000029">
    <property type="protein sequence ID" value="KRK84098.1"/>
    <property type="molecule type" value="Genomic_DNA"/>
</dbReference>
<evidence type="ECO:0000313" key="2">
    <source>
        <dbReference type="EMBL" id="KRK84098.1"/>
    </source>
</evidence>
<dbReference type="Gene3D" id="3.40.50.360">
    <property type="match status" value="1"/>
</dbReference>
<dbReference type="Proteomes" id="UP000051515">
    <property type="component" value="Unassembled WGS sequence"/>
</dbReference>
<dbReference type="OrthoDB" id="9806505at2"/>
<keyword evidence="3" id="KW-1185">Reference proteome</keyword>
<organism evidence="2 3">
    <name type="scientific">Companilactobacillus bobalius DSM 19674</name>
    <dbReference type="NCBI Taxonomy" id="1423788"/>
    <lineage>
        <taxon>Bacteria</taxon>
        <taxon>Bacillati</taxon>
        <taxon>Bacillota</taxon>
        <taxon>Bacilli</taxon>
        <taxon>Lactobacillales</taxon>
        <taxon>Lactobacillaceae</taxon>
        <taxon>Companilactobacillus</taxon>
        <taxon>Companilactobacillus bobalius</taxon>
    </lineage>
</organism>
<evidence type="ECO:0000313" key="3">
    <source>
        <dbReference type="Proteomes" id="UP000051515"/>
    </source>
</evidence>
<name>A0A0R1KW64_9LACO</name>
<dbReference type="Pfam" id="PF12682">
    <property type="entry name" value="Flavodoxin_4"/>
    <property type="match status" value="1"/>
</dbReference>
<dbReference type="InterPro" id="IPR029039">
    <property type="entry name" value="Flavoprotein-like_sf"/>
</dbReference>
<feature type="domain" description="Flavodoxin-like" evidence="1">
    <location>
        <begin position="2"/>
        <end position="143"/>
    </location>
</feature>
<evidence type="ECO:0000259" key="1">
    <source>
        <dbReference type="Pfam" id="PF12682"/>
    </source>
</evidence>
<dbReference type="InterPro" id="IPR008254">
    <property type="entry name" value="Flavodoxin/NO_synth"/>
</dbReference>
<dbReference type="PATRIC" id="fig|1423788.3.peg.1137"/>
<proteinExistence type="predicted"/>
<dbReference type="PANTHER" id="PTHR39201:SF1">
    <property type="entry name" value="FLAVODOXIN-LIKE DOMAIN-CONTAINING PROTEIN"/>
    <property type="match status" value="1"/>
</dbReference>
<gene>
    <name evidence="2" type="ORF">FC78_GL001106</name>
</gene>
<reference evidence="2 3" key="1">
    <citation type="journal article" date="2015" name="Genome Announc.">
        <title>Expanding the biotechnology potential of lactobacilli through comparative genomics of 213 strains and associated genera.</title>
        <authorList>
            <person name="Sun Z."/>
            <person name="Harris H.M."/>
            <person name="McCann A."/>
            <person name="Guo C."/>
            <person name="Argimon S."/>
            <person name="Zhang W."/>
            <person name="Yang X."/>
            <person name="Jeffery I.B."/>
            <person name="Cooney J.C."/>
            <person name="Kagawa T.F."/>
            <person name="Liu W."/>
            <person name="Song Y."/>
            <person name="Salvetti E."/>
            <person name="Wrobel A."/>
            <person name="Rasinkangas P."/>
            <person name="Parkhill J."/>
            <person name="Rea M.C."/>
            <person name="O'Sullivan O."/>
            <person name="Ritari J."/>
            <person name="Douillard F.P."/>
            <person name="Paul Ross R."/>
            <person name="Yang R."/>
            <person name="Briner A.E."/>
            <person name="Felis G.E."/>
            <person name="de Vos W.M."/>
            <person name="Barrangou R."/>
            <person name="Klaenhammer T.R."/>
            <person name="Caufield P.W."/>
            <person name="Cui Y."/>
            <person name="Zhang H."/>
            <person name="O'Toole P.W."/>
        </authorList>
    </citation>
    <scope>NUCLEOTIDE SEQUENCE [LARGE SCALE GENOMIC DNA]</scope>
    <source>
        <strain evidence="2 3">DSM 19674</strain>
    </source>
</reference>
<dbReference type="GO" id="GO:0016651">
    <property type="term" value="F:oxidoreductase activity, acting on NAD(P)H"/>
    <property type="evidence" value="ECO:0007669"/>
    <property type="project" value="UniProtKB-ARBA"/>
</dbReference>
<comment type="caution">
    <text evidence="2">The sequence shown here is derived from an EMBL/GenBank/DDBJ whole genome shotgun (WGS) entry which is preliminary data.</text>
</comment>
<sequence>MKTLIVYYSKTGVVDKMAHFISTKLGDVVLYRIQTVHTYASGMYDAWDQAQVEIADNQMPELAGTLPNLDDYDNIIIGGPVWGFNPSNPILSYVRQNDFSNKNILAFWTYYDHDEKYASALHREVPTFNPKNGLELSMSLMDNDKLLNQNVDKWLQEGKFN</sequence>
<dbReference type="STRING" id="1423788.FC78_GL001106"/>
<accession>A0A0R1KW64</accession>
<dbReference type="AlphaFoldDB" id="A0A0R1KW64"/>
<dbReference type="PANTHER" id="PTHR39201">
    <property type="entry name" value="EXPORTED PROTEIN-RELATED"/>
    <property type="match status" value="1"/>
</dbReference>
<dbReference type="RefSeq" id="WP_056951183.1">
    <property type="nucleotide sequence ID" value="NZ_AZDY01000029.1"/>
</dbReference>
<dbReference type="SUPFAM" id="SSF52218">
    <property type="entry name" value="Flavoproteins"/>
    <property type="match status" value="1"/>
</dbReference>